<keyword evidence="1" id="KW-0614">Plasmid</keyword>
<reference evidence="1 2" key="1">
    <citation type="submission" date="2023-09" db="EMBL/GenBank/DDBJ databases">
        <title>Thioclava shenzhenensis sp. nov., a multidrug resistant bacteria-antagonizing species isolated from coastal seawater.</title>
        <authorList>
            <person name="Long M."/>
        </authorList>
    </citation>
    <scope>NUCLEOTIDE SEQUENCE [LARGE SCALE GENOMIC DNA]</scope>
    <source>
        <strain evidence="1 2">FTW29</strain>
        <plasmid evidence="1 2">unnamed1</plasmid>
    </source>
</reference>
<organism evidence="1 2">
    <name type="scientific">Thioclava litoralis</name>
    <dbReference type="NCBI Taxonomy" id="3076557"/>
    <lineage>
        <taxon>Bacteria</taxon>
        <taxon>Pseudomonadati</taxon>
        <taxon>Pseudomonadota</taxon>
        <taxon>Alphaproteobacteria</taxon>
        <taxon>Rhodobacterales</taxon>
        <taxon>Paracoccaceae</taxon>
        <taxon>Thioclava</taxon>
    </lineage>
</organism>
<evidence type="ECO:0000313" key="1">
    <source>
        <dbReference type="EMBL" id="WRY35101.1"/>
    </source>
</evidence>
<evidence type="ECO:0000313" key="2">
    <source>
        <dbReference type="Proteomes" id="UP001623290"/>
    </source>
</evidence>
<keyword evidence="2" id="KW-1185">Reference proteome</keyword>
<dbReference type="RefSeq" id="WP_330646844.1">
    <property type="nucleotide sequence ID" value="NZ_CP135444.1"/>
</dbReference>
<dbReference type="Proteomes" id="UP001623290">
    <property type="component" value="Plasmid unnamed1"/>
</dbReference>
<geneLocation type="plasmid" evidence="1 2">
    <name>unnamed1</name>
</geneLocation>
<name>A0ABZ1E5F4_9RHOB</name>
<sequence>MVTMFRLLRPVLVMTLVLWSVFGPGTSFASMIQPAERCCAAMAEPDHHHEGHAHSASCTMDCLLSQATQDEHAPLSVRPIARDMDRSGFQLDLASQIVAPLRRPPRL</sequence>
<proteinExistence type="predicted"/>
<accession>A0ABZ1E5F4</accession>
<gene>
    <name evidence="1" type="ORF">RPE78_14775</name>
</gene>
<protein>
    <submittedName>
        <fullName evidence="1">Uncharacterized protein</fullName>
    </submittedName>
</protein>
<dbReference type="EMBL" id="CP135444">
    <property type="protein sequence ID" value="WRY35101.1"/>
    <property type="molecule type" value="Genomic_DNA"/>
</dbReference>